<feature type="region of interest" description="Disordered" evidence="2">
    <location>
        <begin position="165"/>
        <end position="190"/>
    </location>
</feature>
<evidence type="ECO:0000256" key="2">
    <source>
        <dbReference type="SAM" id="MobiDB-lite"/>
    </source>
</evidence>
<dbReference type="OrthoDB" id="167809at2759"/>
<feature type="compositionally biased region" description="Basic residues" evidence="2">
    <location>
        <begin position="120"/>
        <end position="133"/>
    </location>
</feature>
<gene>
    <name evidence="4" type="ORF">CCACVL1_20364</name>
</gene>
<accession>A0A1R3HBJ5</accession>
<proteinExistence type="inferred from homology"/>
<keyword evidence="5" id="KW-1185">Reference proteome</keyword>
<dbReference type="Gramene" id="OMO67715">
    <property type="protein sequence ID" value="OMO67715"/>
    <property type="gene ID" value="CCACVL1_20364"/>
</dbReference>
<dbReference type="PANTHER" id="PTHR47044">
    <property type="entry name" value="OS02G0276400 PROTEIN"/>
    <property type="match status" value="1"/>
</dbReference>
<dbReference type="STRING" id="210143.A0A1R3HBJ5"/>
<comment type="caution">
    <text evidence="4">The sequence shown here is derived from an EMBL/GenBank/DDBJ whole genome shotgun (WGS) entry which is preliminary data.</text>
</comment>
<dbReference type="Pfam" id="PF00857">
    <property type="entry name" value="Isochorismatase"/>
    <property type="match status" value="1"/>
</dbReference>
<evidence type="ECO:0000313" key="5">
    <source>
        <dbReference type="Proteomes" id="UP000188268"/>
    </source>
</evidence>
<feature type="domain" description="Isochorismatase-like" evidence="3">
    <location>
        <begin position="2"/>
        <end position="84"/>
    </location>
</feature>
<dbReference type="AlphaFoldDB" id="A0A1R3HBJ5"/>
<feature type="region of interest" description="Disordered" evidence="2">
    <location>
        <begin position="207"/>
        <end position="238"/>
    </location>
</feature>
<organism evidence="4 5">
    <name type="scientific">Corchorus capsularis</name>
    <name type="common">Jute</name>
    <dbReference type="NCBI Taxonomy" id="210143"/>
    <lineage>
        <taxon>Eukaryota</taxon>
        <taxon>Viridiplantae</taxon>
        <taxon>Streptophyta</taxon>
        <taxon>Embryophyta</taxon>
        <taxon>Tracheophyta</taxon>
        <taxon>Spermatophyta</taxon>
        <taxon>Magnoliopsida</taxon>
        <taxon>eudicotyledons</taxon>
        <taxon>Gunneridae</taxon>
        <taxon>Pentapetalae</taxon>
        <taxon>rosids</taxon>
        <taxon>malvids</taxon>
        <taxon>Malvales</taxon>
        <taxon>Malvaceae</taxon>
        <taxon>Grewioideae</taxon>
        <taxon>Apeibeae</taxon>
        <taxon>Corchorus</taxon>
    </lineage>
</organism>
<dbReference type="InterPro" id="IPR036380">
    <property type="entry name" value="Isochorismatase-like_sf"/>
</dbReference>
<dbReference type="Gene3D" id="3.40.50.850">
    <property type="entry name" value="Isochorismatase-like"/>
    <property type="match status" value="1"/>
</dbReference>
<feature type="region of interest" description="Disordered" evidence="2">
    <location>
        <begin position="74"/>
        <end position="97"/>
    </location>
</feature>
<dbReference type="SUPFAM" id="SSF52499">
    <property type="entry name" value="Isochorismatase-like hydrolases"/>
    <property type="match status" value="1"/>
</dbReference>
<dbReference type="CDD" id="cd00431">
    <property type="entry name" value="cysteine_hydrolases"/>
    <property type="match status" value="1"/>
</dbReference>
<evidence type="ECO:0000256" key="1">
    <source>
        <dbReference type="ARBA" id="ARBA00006336"/>
    </source>
</evidence>
<feature type="compositionally biased region" description="Basic and acidic residues" evidence="2">
    <location>
        <begin position="213"/>
        <end position="225"/>
    </location>
</feature>
<evidence type="ECO:0000313" key="4">
    <source>
        <dbReference type="EMBL" id="OMO67715.1"/>
    </source>
</evidence>
<sequence length="318" mass="35276">MVDGLEIKKEDYKLVKTRFSAFFDTNLHTFLQGNGVNNLVVTGVQTPNCIRQTVFDAVSHDYHSVTVISDATAAATSEVHEGSNEEDDGNGDMEHASDMAYGPWMLVNKDKNKIPIGSRGRSKSRKSRRKRMSKSNSKISVRREWRVKQGANLEQNTMQPIFNMENSNMENYNGPRDDMAQTESSVEQNKEQNIEEIGLQINEAQKVTQLDQMENKDKGKDKATDSIESSQPPSSSKIFHLIYGDGPSSSTAGLQHFLRQSSLECQDYRDGSGSQVSEQVAGGKCVGGNREGDLYDLHRKGQLSVERCGEISDGMVGP</sequence>
<dbReference type="Proteomes" id="UP000188268">
    <property type="component" value="Unassembled WGS sequence"/>
</dbReference>
<reference evidence="4 5" key="1">
    <citation type="submission" date="2013-09" db="EMBL/GenBank/DDBJ databases">
        <title>Corchorus capsularis genome sequencing.</title>
        <authorList>
            <person name="Alam M."/>
            <person name="Haque M.S."/>
            <person name="Islam M.S."/>
            <person name="Emdad E.M."/>
            <person name="Islam M.M."/>
            <person name="Ahmed B."/>
            <person name="Halim A."/>
            <person name="Hossen Q.M.M."/>
            <person name="Hossain M.Z."/>
            <person name="Ahmed R."/>
            <person name="Khan M.M."/>
            <person name="Islam R."/>
            <person name="Rashid M.M."/>
            <person name="Khan S.A."/>
            <person name="Rahman M.S."/>
            <person name="Alam M."/>
        </authorList>
    </citation>
    <scope>NUCLEOTIDE SEQUENCE [LARGE SCALE GENOMIC DNA]</scope>
    <source>
        <strain evidence="5">cv. CVL-1</strain>
        <tissue evidence="4">Whole seedling</tissue>
    </source>
</reference>
<name>A0A1R3HBJ5_COCAP</name>
<feature type="compositionally biased region" description="Low complexity" evidence="2">
    <location>
        <begin position="226"/>
        <end position="236"/>
    </location>
</feature>
<comment type="similarity">
    <text evidence="1">Belongs to the isochorismatase family.</text>
</comment>
<dbReference type="InterPro" id="IPR000868">
    <property type="entry name" value="Isochorismatase-like_dom"/>
</dbReference>
<evidence type="ECO:0000259" key="3">
    <source>
        <dbReference type="Pfam" id="PF00857"/>
    </source>
</evidence>
<feature type="region of interest" description="Disordered" evidence="2">
    <location>
        <begin position="111"/>
        <end position="143"/>
    </location>
</feature>
<protein>
    <submittedName>
        <fullName evidence="4">Isochorismatase-like protein</fullName>
    </submittedName>
</protein>
<dbReference type="EMBL" id="AWWV01012381">
    <property type="protein sequence ID" value="OMO67715.1"/>
    <property type="molecule type" value="Genomic_DNA"/>
</dbReference>